<accession>T0LIM9</accession>
<name>T0LIM9_COLGC</name>
<proteinExistence type="predicted"/>
<gene>
    <name evidence="1" type="ORF">CGLO_12833</name>
</gene>
<protein>
    <submittedName>
        <fullName evidence="1">Uncharacterized protein</fullName>
    </submittedName>
</protein>
<dbReference type="AlphaFoldDB" id="T0LIM9"/>
<sequence>MTVNDDGEMRKFSAVFLSIQGHYIF</sequence>
<comment type="caution">
    <text evidence="1">The sequence shown here is derived from an EMBL/GenBank/DDBJ whole genome shotgun (WGS) entry which is preliminary data.</text>
</comment>
<organism evidence="1 2">
    <name type="scientific">Colletotrichum gloeosporioides (strain Cg-14)</name>
    <name type="common">Anthracnose fungus</name>
    <name type="synonym">Glomerella cingulata</name>
    <dbReference type="NCBI Taxonomy" id="1237896"/>
    <lineage>
        <taxon>Eukaryota</taxon>
        <taxon>Fungi</taxon>
        <taxon>Dikarya</taxon>
        <taxon>Ascomycota</taxon>
        <taxon>Pezizomycotina</taxon>
        <taxon>Sordariomycetes</taxon>
        <taxon>Hypocreomycetidae</taxon>
        <taxon>Glomerellales</taxon>
        <taxon>Glomerellaceae</taxon>
        <taxon>Colletotrichum</taxon>
        <taxon>Colletotrichum gloeosporioides species complex</taxon>
    </lineage>
</organism>
<evidence type="ECO:0000313" key="2">
    <source>
        <dbReference type="Proteomes" id="UP000015530"/>
    </source>
</evidence>
<reference evidence="2" key="1">
    <citation type="journal article" date="2013" name="Mol. Plant Microbe Interact.">
        <title>Global aspects of pacC regulation of pathogenicity genes in Colletotrichum gloeosporioides as revealed by transcriptome analysis.</title>
        <authorList>
            <person name="Alkan N."/>
            <person name="Meng X."/>
            <person name="Friedlander G."/>
            <person name="Reuveni E."/>
            <person name="Sukno S."/>
            <person name="Sherman A."/>
            <person name="Thon M."/>
            <person name="Fluhr R."/>
            <person name="Prusky D."/>
        </authorList>
    </citation>
    <scope>NUCLEOTIDE SEQUENCE [LARGE SCALE GENOMIC DNA]</scope>
    <source>
        <strain evidence="2">Cg-14</strain>
    </source>
</reference>
<dbReference type="HOGENOM" id="CLU_3419400_0_0_1"/>
<evidence type="ECO:0000313" key="1">
    <source>
        <dbReference type="EMBL" id="EQB47975.1"/>
    </source>
</evidence>
<dbReference type="Proteomes" id="UP000015530">
    <property type="component" value="Unassembled WGS sequence"/>
</dbReference>
<dbReference type="EMBL" id="AMYD01002770">
    <property type="protein sequence ID" value="EQB47975.1"/>
    <property type="molecule type" value="Genomic_DNA"/>
</dbReference>